<evidence type="ECO:0000256" key="2">
    <source>
        <dbReference type="SAM" id="Phobius"/>
    </source>
</evidence>
<keyword evidence="2" id="KW-1133">Transmembrane helix</keyword>
<sequence length="144" mass="15320">MSKRAANVKKSSVQKPSVQKSGGQKPDFQETALAAELRDITPAERGKVTRTFVWILVAFVAGIGILVATLAVQGKAARDYGQQVLQAVQASKPSENASYGLKCVTALPGPLPRGILDCDVTVNRGKVGVILQAEGDKQYRLGEQ</sequence>
<comment type="caution">
    <text evidence="3">The sequence shown here is derived from an EMBL/GenBank/DDBJ whole genome shotgun (WGS) entry which is preliminary data.</text>
</comment>
<name>A0ABU4DRE6_9DEIO</name>
<feature type="transmembrane region" description="Helical" evidence="2">
    <location>
        <begin position="52"/>
        <end position="72"/>
    </location>
</feature>
<keyword evidence="4" id="KW-1185">Reference proteome</keyword>
<evidence type="ECO:0000256" key="1">
    <source>
        <dbReference type="SAM" id="MobiDB-lite"/>
    </source>
</evidence>
<feature type="compositionally biased region" description="Low complexity" evidence="1">
    <location>
        <begin position="8"/>
        <end position="21"/>
    </location>
</feature>
<evidence type="ECO:0000313" key="3">
    <source>
        <dbReference type="EMBL" id="MDV6374542.1"/>
    </source>
</evidence>
<reference evidence="3 4" key="1">
    <citation type="submission" date="2022-11" db="EMBL/GenBank/DDBJ databases">
        <title>Deinococcus ZS9-10, Low Temperature and Draught-tolerating, UV-resistant Bacteria from Continental Antarctica.</title>
        <authorList>
            <person name="Cheng L."/>
        </authorList>
    </citation>
    <scope>NUCLEOTIDE SEQUENCE [LARGE SCALE GENOMIC DNA]</scope>
    <source>
        <strain evidence="3 4">ZS9-10</strain>
    </source>
</reference>
<keyword evidence="2" id="KW-0812">Transmembrane</keyword>
<gene>
    <name evidence="3" type="ORF">ORD21_08060</name>
</gene>
<accession>A0ABU4DRE6</accession>
<dbReference type="Proteomes" id="UP001276150">
    <property type="component" value="Unassembled WGS sequence"/>
</dbReference>
<evidence type="ECO:0008006" key="5">
    <source>
        <dbReference type="Google" id="ProtNLM"/>
    </source>
</evidence>
<keyword evidence="2" id="KW-0472">Membrane</keyword>
<proteinExistence type="predicted"/>
<dbReference type="RefSeq" id="WP_317639860.1">
    <property type="nucleotide sequence ID" value="NZ_JAPMIV010000011.1"/>
</dbReference>
<protein>
    <recommendedName>
        <fullName evidence="5">DUF4333 domain-containing protein</fullName>
    </recommendedName>
</protein>
<evidence type="ECO:0000313" key="4">
    <source>
        <dbReference type="Proteomes" id="UP001276150"/>
    </source>
</evidence>
<feature type="region of interest" description="Disordered" evidence="1">
    <location>
        <begin position="1"/>
        <end position="26"/>
    </location>
</feature>
<organism evidence="3 4">
    <name type="scientific">Deinococcus arenicola</name>
    <dbReference type="NCBI Taxonomy" id="2994950"/>
    <lineage>
        <taxon>Bacteria</taxon>
        <taxon>Thermotogati</taxon>
        <taxon>Deinococcota</taxon>
        <taxon>Deinococci</taxon>
        <taxon>Deinococcales</taxon>
        <taxon>Deinococcaceae</taxon>
        <taxon>Deinococcus</taxon>
    </lineage>
</organism>
<dbReference type="EMBL" id="JAPMIV010000011">
    <property type="protein sequence ID" value="MDV6374542.1"/>
    <property type="molecule type" value="Genomic_DNA"/>
</dbReference>